<keyword evidence="2" id="KW-1185">Reference proteome</keyword>
<dbReference type="EMBL" id="LR877161">
    <property type="protein sequence ID" value="CAD2220494.1"/>
    <property type="molecule type" value="Genomic_DNA"/>
</dbReference>
<evidence type="ECO:0000313" key="2">
    <source>
        <dbReference type="Proteomes" id="UP000515908"/>
    </source>
</evidence>
<proteinExistence type="predicted"/>
<sequence length="248" mass="27192">MKSSLQKGIKKCGADADEETIFQYVEEEMTYLDQYGTPNQNEINAAKCLENCIQKMGTILSLNLFQYTAEEEGSGDGAFASIVRQVAAVCAAILLREEERQQNIVAAMHALASRRKTTGADTVGAQELKAGRAAFDTIATLPSRIKTPFSRDLPTHVVQLIAPVLSTLRGTNPAVVHNNSKSSGHVHKDDANGSLLLSLHCCSLSVLLLLFNSYLVDAANTKEDHALVIRGMMEKIFLDEFSFLRNRF</sequence>
<gene>
    <name evidence="1" type="ORF">ADEAN_000801600</name>
</gene>
<protein>
    <submittedName>
        <fullName evidence="1">Uncharacterized protein</fullName>
    </submittedName>
</protein>
<dbReference type="Proteomes" id="UP000515908">
    <property type="component" value="Chromosome 17"/>
</dbReference>
<dbReference type="AlphaFoldDB" id="A0A7G2CNG7"/>
<accession>A0A7G2CNG7</accession>
<organism evidence="1 2">
    <name type="scientific">Angomonas deanei</name>
    <dbReference type="NCBI Taxonomy" id="59799"/>
    <lineage>
        <taxon>Eukaryota</taxon>
        <taxon>Discoba</taxon>
        <taxon>Euglenozoa</taxon>
        <taxon>Kinetoplastea</taxon>
        <taxon>Metakinetoplastina</taxon>
        <taxon>Trypanosomatida</taxon>
        <taxon>Trypanosomatidae</taxon>
        <taxon>Strigomonadinae</taxon>
        <taxon>Angomonas</taxon>
    </lineage>
</organism>
<dbReference type="VEuPathDB" id="TriTrypDB:ADEAN_000801600"/>
<name>A0A7G2CNG7_9TRYP</name>
<reference evidence="1 2" key="1">
    <citation type="submission" date="2020-08" db="EMBL/GenBank/DDBJ databases">
        <authorList>
            <person name="Newling K."/>
            <person name="Davey J."/>
            <person name="Forrester S."/>
        </authorList>
    </citation>
    <scope>NUCLEOTIDE SEQUENCE [LARGE SCALE GENOMIC DNA]</scope>
    <source>
        <strain evidence="2">Crithidia deanei Carvalho (ATCC PRA-265)</strain>
    </source>
</reference>
<evidence type="ECO:0000313" key="1">
    <source>
        <dbReference type="EMBL" id="CAD2220494.1"/>
    </source>
</evidence>